<dbReference type="Gene3D" id="2.60.120.890">
    <property type="entry name" value="BT2081, beta-jelly-roll domain"/>
    <property type="match status" value="1"/>
</dbReference>
<sequence length="398" mass="43962">MKKCFLYLLMVGGLGACIQSEPLNAEADITACKILNAKGSPETNIKGNIIINNAQVLAQANPSIDLTKLALEVTLTEGANISPDPARVMDYSHPQKFTVTSEDGNWHKEYSVIIDTFDLPLRYDFEHYELNETGKYQVFFEETQGTALFKQYIWASGNSGFALTGVGRNPQEYPTVSIENGIDGSRAIKLETKSTGQFGETVKMPIAAGNLFLGSFDVNNAVQKPLKATRFGLPFGKKPLQLKGYYKYTPGTQPFKAKDKNGNTVTIPGQEDEGDIYAVLYEAAELDGKALDGNNVLTSENIVALARVEVEKKDEFTAFHVDFHYGSRIPIDWPKFIQDQRDPSDDGTAPYLSFSEEKMKNYEYNLAVVFTSSKYGAYFAGSVGSTLCIDKVEIVCEK</sequence>
<dbReference type="Gene3D" id="2.60.40.2340">
    <property type="match status" value="1"/>
</dbReference>
<comment type="caution">
    <text evidence="2">The sequence shown here is derived from an EMBL/GenBank/DDBJ whole genome shotgun (WGS) entry which is preliminary data.</text>
</comment>
<feature type="domain" description="Putative carbohydrate metabolism" evidence="1">
    <location>
        <begin position="124"/>
        <end position="395"/>
    </location>
</feature>
<dbReference type="RefSeq" id="WP_022160751.1">
    <property type="nucleotide sequence ID" value="NZ_JADNDE010000027.1"/>
</dbReference>
<proteinExistence type="predicted"/>
<dbReference type="InterPro" id="IPR025112">
    <property type="entry name" value="PCMD"/>
</dbReference>
<name>A0A412TMA5_9BACT</name>
<evidence type="ECO:0000259" key="1">
    <source>
        <dbReference type="Pfam" id="PF13201"/>
    </source>
</evidence>
<evidence type="ECO:0000313" key="3">
    <source>
        <dbReference type="Proteomes" id="UP000284243"/>
    </source>
</evidence>
<gene>
    <name evidence="2" type="ORF">DWW57_14515</name>
</gene>
<dbReference type="InterPro" id="IPR038653">
    <property type="entry name" value="Put_CMD_sf"/>
</dbReference>
<dbReference type="AlphaFoldDB" id="A0A412TMA5"/>
<dbReference type="Proteomes" id="UP000284243">
    <property type="component" value="Unassembled WGS sequence"/>
</dbReference>
<organism evidence="2 3">
    <name type="scientific">Odoribacter splanchnicus</name>
    <dbReference type="NCBI Taxonomy" id="28118"/>
    <lineage>
        <taxon>Bacteria</taxon>
        <taxon>Pseudomonadati</taxon>
        <taxon>Bacteroidota</taxon>
        <taxon>Bacteroidia</taxon>
        <taxon>Bacteroidales</taxon>
        <taxon>Odoribacteraceae</taxon>
        <taxon>Odoribacter</taxon>
    </lineage>
</organism>
<evidence type="ECO:0000313" key="2">
    <source>
        <dbReference type="EMBL" id="RGU54915.1"/>
    </source>
</evidence>
<accession>A0A412TMA5</accession>
<reference evidence="2 3" key="1">
    <citation type="submission" date="2018-08" db="EMBL/GenBank/DDBJ databases">
        <title>A genome reference for cultivated species of the human gut microbiota.</title>
        <authorList>
            <person name="Zou Y."/>
            <person name="Xue W."/>
            <person name="Luo G."/>
        </authorList>
    </citation>
    <scope>NUCLEOTIDE SEQUENCE [LARGE SCALE GENOMIC DNA]</scope>
    <source>
        <strain evidence="2 3">AF16-14</strain>
    </source>
</reference>
<protein>
    <recommendedName>
        <fullName evidence="1">Putative carbohydrate metabolism domain-containing protein</fullName>
    </recommendedName>
</protein>
<dbReference type="PROSITE" id="PS51257">
    <property type="entry name" value="PROKAR_LIPOPROTEIN"/>
    <property type="match status" value="1"/>
</dbReference>
<dbReference type="Pfam" id="PF13201">
    <property type="entry name" value="PCMD"/>
    <property type="match status" value="1"/>
</dbReference>
<dbReference type="EMBL" id="QRYC01000024">
    <property type="protein sequence ID" value="RGU54915.1"/>
    <property type="molecule type" value="Genomic_DNA"/>
</dbReference>